<organism evidence="1 2">
    <name type="scientific">Suillus luteus UH-Slu-Lm8-n1</name>
    <dbReference type="NCBI Taxonomy" id="930992"/>
    <lineage>
        <taxon>Eukaryota</taxon>
        <taxon>Fungi</taxon>
        <taxon>Dikarya</taxon>
        <taxon>Basidiomycota</taxon>
        <taxon>Agaricomycotina</taxon>
        <taxon>Agaricomycetes</taxon>
        <taxon>Agaricomycetidae</taxon>
        <taxon>Boletales</taxon>
        <taxon>Suillineae</taxon>
        <taxon>Suillaceae</taxon>
        <taxon>Suillus</taxon>
    </lineage>
</organism>
<name>A0A0D0AUX6_9AGAM</name>
<reference evidence="1 2" key="1">
    <citation type="submission" date="2014-04" db="EMBL/GenBank/DDBJ databases">
        <authorList>
            <consortium name="DOE Joint Genome Institute"/>
            <person name="Kuo A."/>
            <person name="Ruytinx J."/>
            <person name="Rineau F."/>
            <person name="Colpaert J."/>
            <person name="Kohler A."/>
            <person name="Nagy L.G."/>
            <person name="Floudas D."/>
            <person name="Copeland A."/>
            <person name="Barry K.W."/>
            <person name="Cichocki N."/>
            <person name="Veneault-Fourrey C."/>
            <person name="LaButti K."/>
            <person name="Lindquist E.A."/>
            <person name="Lipzen A."/>
            <person name="Lundell T."/>
            <person name="Morin E."/>
            <person name="Murat C."/>
            <person name="Sun H."/>
            <person name="Tunlid A."/>
            <person name="Henrissat B."/>
            <person name="Grigoriev I.V."/>
            <person name="Hibbett D.S."/>
            <person name="Martin F."/>
            <person name="Nordberg H.P."/>
            <person name="Cantor M.N."/>
            <person name="Hua S.X."/>
        </authorList>
    </citation>
    <scope>NUCLEOTIDE SEQUENCE [LARGE SCALE GENOMIC DNA]</scope>
    <source>
        <strain evidence="1 2">UH-Slu-Lm8-n1</strain>
    </source>
</reference>
<accession>A0A0D0AUX6</accession>
<evidence type="ECO:0000313" key="1">
    <source>
        <dbReference type="EMBL" id="KIK38182.1"/>
    </source>
</evidence>
<dbReference type="AlphaFoldDB" id="A0A0D0AUX6"/>
<proteinExistence type="predicted"/>
<gene>
    <name evidence="1" type="ORF">CY34DRAFT_406072</name>
</gene>
<sequence length="197" mass="22210">MPCAPPANDSTVSLLCLTLMTDTKFRVFDKSPSVAFLVRRDFYVCVISKFRPMQTISICLFYNPSRNSVPWFHLAPVTLSLFCQANLPTHALLVTQQQSSSTFCNNRQHVCRVVSFRHDHSGLLFCQVCHEEGPRILSSATDKCLDFIAWPDVAATMNLNSYRTDHSLRVYTIITQFSPLNISVYGDSQGAWSCSKT</sequence>
<dbReference type="InParanoid" id="A0A0D0AUX6"/>
<evidence type="ECO:0000313" key="2">
    <source>
        <dbReference type="Proteomes" id="UP000054485"/>
    </source>
</evidence>
<dbReference type="HOGENOM" id="CLU_1384993_0_0_1"/>
<reference evidence="2" key="2">
    <citation type="submission" date="2015-01" db="EMBL/GenBank/DDBJ databases">
        <title>Evolutionary Origins and Diversification of the Mycorrhizal Mutualists.</title>
        <authorList>
            <consortium name="DOE Joint Genome Institute"/>
            <consortium name="Mycorrhizal Genomics Consortium"/>
            <person name="Kohler A."/>
            <person name="Kuo A."/>
            <person name="Nagy L.G."/>
            <person name="Floudas D."/>
            <person name="Copeland A."/>
            <person name="Barry K.W."/>
            <person name="Cichocki N."/>
            <person name="Veneault-Fourrey C."/>
            <person name="LaButti K."/>
            <person name="Lindquist E.A."/>
            <person name="Lipzen A."/>
            <person name="Lundell T."/>
            <person name="Morin E."/>
            <person name="Murat C."/>
            <person name="Riley R."/>
            <person name="Ohm R."/>
            <person name="Sun H."/>
            <person name="Tunlid A."/>
            <person name="Henrissat B."/>
            <person name="Grigoriev I.V."/>
            <person name="Hibbett D.S."/>
            <person name="Martin F."/>
        </authorList>
    </citation>
    <scope>NUCLEOTIDE SEQUENCE [LARGE SCALE GENOMIC DNA]</scope>
    <source>
        <strain evidence="2">UH-Slu-Lm8-n1</strain>
    </source>
</reference>
<dbReference type="Proteomes" id="UP000054485">
    <property type="component" value="Unassembled WGS sequence"/>
</dbReference>
<keyword evidence="2" id="KW-1185">Reference proteome</keyword>
<dbReference type="EMBL" id="KN835407">
    <property type="protein sequence ID" value="KIK38182.1"/>
    <property type="molecule type" value="Genomic_DNA"/>
</dbReference>
<protein>
    <submittedName>
        <fullName evidence="1">Uncharacterized protein</fullName>
    </submittedName>
</protein>